<protein>
    <submittedName>
        <fullName evidence="1">Uncharacterized protein</fullName>
    </submittedName>
</protein>
<evidence type="ECO:0000313" key="1">
    <source>
        <dbReference type="EMBL" id="NJC18136.1"/>
    </source>
</evidence>
<dbReference type="Proteomes" id="UP000576368">
    <property type="component" value="Unassembled WGS sequence"/>
</dbReference>
<comment type="caution">
    <text evidence="1">The sequence shown here is derived from an EMBL/GenBank/DDBJ whole genome shotgun (WGS) entry which is preliminary data.</text>
</comment>
<dbReference type="EMBL" id="JAATLI010000006">
    <property type="protein sequence ID" value="NJC18136.1"/>
    <property type="molecule type" value="Genomic_DNA"/>
</dbReference>
<name>A0A7X5YE39_9BACT</name>
<sequence length="47" mass="5552">MSLSREILMISKPWELNSLWRATISGFVSRQIWNEKFFTVTNGRFSS</sequence>
<evidence type="ECO:0000313" key="2">
    <source>
        <dbReference type="Proteomes" id="UP000576368"/>
    </source>
</evidence>
<gene>
    <name evidence="1" type="ORF">GGR15_001755</name>
</gene>
<accession>A0A7X5YE39</accession>
<reference evidence="1 2" key="1">
    <citation type="submission" date="2020-03" db="EMBL/GenBank/DDBJ databases">
        <title>Genomic Encyclopedia of Type Strains, Phase IV (KMG-IV): sequencing the most valuable type-strain genomes for metagenomic binning, comparative biology and taxonomic classification.</title>
        <authorList>
            <person name="Goeker M."/>
        </authorList>
    </citation>
    <scope>NUCLEOTIDE SEQUENCE [LARGE SCALE GENOMIC DNA]</scope>
    <source>
        <strain evidence="1 2">DSM 105722</strain>
    </source>
</reference>
<proteinExistence type="predicted"/>
<dbReference type="AlphaFoldDB" id="A0A7X5YE39"/>
<organism evidence="1 2">
    <name type="scientific">Butyricimonas paravirosa</name>
    <dbReference type="NCBI Taxonomy" id="1472417"/>
    <lineage>
        <taxon>Bacteria</taxon>
        <taxon>Pseudomonadati</taxon>
        <taxon>Bacteroidota</taxon>
        <taxon>Bacteroidia</taxon>
        <taxon>Bacteroidales</taxon>
        <taxon>Odoribacteraceae</taxon>
        <taxon>Butyricimonas</taxon>
    </lineage>
</organism>